<dbReference type="InterPro" id="IPR000990">
    <property type="entry name" value="Innexin"/>
</dbReference>
<evidence type="ECO:0000256" key="2">
    <source>
        <dbReference type="ARBA" id="ARBA00004651"/>
    </source>
</evidence>
<keyword evidence="13" id="KW-1185">Reference proteome</keyword>
<proteinExistence type="inferred from homology"/>
<protein>
    <recommendedName>
        <fullName evidence="12">Innexin</fullName>
    </recommendedName>
</protein>
<evidence type="ECO:0000256" key="9">
    <source>
        <dbReference type="ARBA" id="ARBA00023065"/>
    </source>
</evidence>
<comment type="similarity">
    <text evidence="12">Belongs to the pannexin family.</text>
</comment>
<evidence type="ECO:0000256" key="3">
    <source>
        <dbReference type="ARBA" id="ARBA00022448"/>
    </source>
</evidence>
<evidence type="ECO:0000256" key="11">
    <source>
        <dbReference type="ARBA" id="ARBA00023303"/>
    </source>
</evidence>
<feature type="transmembrane region" description="Helical" evidence="12">
    <location>
        <begin position="57"/>
        <end position="79"/>
    </location>
</feature>
<keyword evidence="3 12" id="KW-0813">Transport</keyword>
<comment type="subcellular location">
    <subcellularLocation>
        <location evidence="1">Cell junction</location>
        <location evidence="1">Gap junction</location>
    </subcellularLocation>
    <subcellularLocation>
        <location evidence="2 12">Cell membrane</location>
        <topology evidence="2 12">Multi-pass membrane protein</topology>
    </subcellularLocation>
</comment>
<evidence type="ECO:0000256" key="10">
    <source>
        <dbReference type="ARBA" id="ARBA00023136"/>
    </source>
</evidence>
<comment type="function">
    <text evidence="12">Structural component of the gap junctions.</text>
</comment>
<feature type="transmembrane region" description="Helical" evidence="12">
    <location>
        <begin position="136"/>
        <end position="158"/>
    </location>
</feature>
<keyword evidence="4" id="KW-1003">Cell membrane</keyword>
<dbReference type="WBParaSite" id="L893_g19849.t1">
    <property type="protein sequence ID" value="L893_g19849.t1"/>
    <property type="gene ID" value="L893_g19849"/>
</dbReference>
<keyword evidence="8 12" id="KW-1133">Transmembrane helix</keyword>
<evidence type="ECO:0000313" key="13">
    <source>
        <dbReference type="Proteomes" id="UP000095287"/>
    </source>
</evidence>
<dbReference type="GO" id="GO:0005921">
    <property type="term" value="C:gap junction"/>
    <property type="evidence" value="ECO:0007669"/>
    <property type="project" value="UniProtKB-SubCell"/>
</dbReference>
<evidence type="ECO:0000256" key="5">
    <source>
        <dbReference type="ARBA" id="ARBA00022692"/>
    </source>
</evidence>
<evidence type="ECO:0000256" key="4">
    <source>
        <dbReference type="ARBA" id="ARBA00022475"/>
    </source>
</evidence>
<name>A0A1I7YUH3_9BILA</name>
<keyword evidence="9 12" id="KW-0406">Ion transport</keyword>
<dbReference type="PANTHER" id="PTHR11893">
    <property type="entry name" value="INNEXIN"/>
    <property type="match status" value="1"/>
</dbReference>
<gene>
    <name evidence="12" type="primary">inx</name>
</gene>
<evidence type="ECO:0000256" key="8">
    <source>
        <dbReference type="ARBA" id="ARBA00022989"/>
    </source>
</evidence>
<keyword evidence="10 12" id="KW-0472">Membrane</keyword>
<comment type="caution">
    <text evidence="12">Lacks conserved residue(s) required for the propagation of feature annotation.</text>
</comment>
<keyword evidence="7" id="KW-0965">Cell junction</keyword>
<dbReference type="GO" id="GO:0005243">
    <property type="term" value="F:gap junction channel activity"/>
    <property type="evidence" value="ECO:0007669"/>
    <property type="project" value="TreeGrafter"/>
</dbReference>
<evidence type="ECO:0000313" key="14">
    <source>
        <dbReference type="WBParaSite" id="L893_g19849.t1"/>
    </source>
</evidence>
<accession>A0A1I7YUH3</accession>
<keyword evidence="11 12" id="KW-0407">Ion channel</keyword>
<dbReference type="AlphaFoldDB" id="A0A1I7YUH3"/>
<evidence type="ECO:0000256" key="1">
    <source>
        <dbReference type="ARBA" id="ARBA00004610"/>
    </source>
</evidence>
<dbReference type="PANTHER" id="PTHR11893:SF36">
    <property type="entry name" value="INNEXIN-5"/>
    <property type="match status" value="1"/>
</dbReference>
<keyword evidence="5 12" id="KW-0812">Transmembrane</keyword>
<organism evidence="13 14">
    <name type="scientific">Steinernema glaseri</name>
    <dbReference type="NCBI Taxonomy" id="37863"/>
    <lineage>
        <taxon>Eukaryota</taxon>
        <taxon>Metazoa</taxon>
        <taxon>Ecdysozoa</taxon>
        <taxon>Nematoda</taxon>
        <taxon>Chromadorea</taxon>
        <taxon>Rhabditida</taxon>
        <taxon>Tylenchina</taxon>
        <taxon>Panagrolaimomorpha</taxon>
        <taxon>Strongyloidoidea</taxon>
        <taxon>Steinernematidae</taxon>
        <taxon>Steinernema</taxon>
    </lineage>
</organism>
<dbReference type="GO" id="GO:0005886">
    <property type="term" value="C:plasma membrane"/>
    <property type="evidence" value="ECO:0007669"/>
    <property type="project" value="UniProtKB-SubCell"/>
</dbReference>
<dbReference type="Proteomes" id="UP000095287">
    <property type="component" value="Unplaced"/>
</dbReference>
<reference evidence="14" key="1">
    <citation type="submission" date="2016-11" db="UniProtKB">
        <authorList>
            <consortium name="WormBaseParasite"/>
        </authorList>
    </citation>
    <scope>IDENTIFICATION</scope>
</reference>
<dbReference type="GO" id="GO:0034220">
    <property type="term" value="P:monoatomic ion transmembrane transport"/>
    <property type="evidence" value="ECO:0007669"/>
    <property type="project" value="UniProtKB-KW"/>
</dbReference>
<dbReference type="Pfam" id="PF00876">
    <property type="entry name" value="Innexin"/>
    <property type="match status" value="1"/>
</dbReference>
<evidence type="ECO:0000256" key="7">
    <source>
        <dbReference type="ARBA" id="ARBA00022949"/>
    </source>
</evidence>
<evidence type="ECO:0000256" key="6">
    <source>
        <dbReference type="ARBA" id="ARBA00022868"/>
    </source>
</evidence>
<dbReference type="PROSITE" id="PS51013">
    <property type="entry name" value="PANNEXIN"/>
    <property type="match status" value="1"/>
</dbReference>
<evidence type="ECO:0000256" key="12">
    <source>
        <dbReference type="RuleBase" id="RU010713"/>
    </source>
</evidence>
<keyword evidence="6" id="KW-0303">Gap junction</keyword>
<sequence>MDLRLYRLPPLYGGTVPRGRLSHHEAAIHREHGYSMTMTSNLDWPWLAGAILDTVDWLHAVVMTVILMSAAAFFACPFLNIDTISCGSKGSRYSITMEGELQYAEGACINEPMYFVPLDETLARPGQRGHYISATYYQFTAFALVAQAAGYVAPYILWRWIVSLHNNCSTQVVMEYTARHIPRHSIPASSQMTIVERLTRGIHLSNKARWSGSTWTSDDNINFTYLNRSSFERVVISVFMPNPNHWAYSGHEDWRSRPIYNQ</sequence>